<organism evidence="3 4">
    <name type="scientific">Nyssa sinensis</name>
    <dbReference type="NCBI Taxonomy" id="561372"/>
    <lineage>
        <taxon>Eukaryota</taxon>
        <taxon>Viridiplantae</taxon>
        <taxon>Streptophyta</taxon>
        <taxon>Embryophyta</taxon>
        <taxon>Tracheophyta</taxon>
        <taxon>Spermatophyta</taxon>
        <taxon>Magnoliopsida</taxon>
        <taxon>eudicotyledons</taxon>
        <taxon>Gunneridae</taxon>
        <taxon>Pentapetalae</taxon>
        <taxon>asterids</taxon>
        <taxon>Cornales</taxon>
        <taxon>Nyssaceae</taxon>
        <taxon>Nyssa</taxon>
    </lineage>
</organism>
<feature type="compositionally biased region" description="Polar residues" evidence="1">
    <location>
        <begin position="461"/>
        <end position="495"/>
    </location>
</feature>
<dbReference type="PANTHER" id="PTHR47481:SF22">
    <property type="entry name" value="RETROTRANSPOSON GAG DOMAIN-CONTAINING PROTEIN"/>
    <property type="match status" value="1"/>
</dbReference>
<dbReference type="OrthoDB" id="6769330at2759"/>
<evidence type="ECO:0000313" key="3">
    <source>
        <dbReference type="EMBL" id="KAA8547071.1"/>
    </source>
</evidence>
<evidence type="ECO:0000259" key="2">
    <source>
        <dbReference type="Pfam" id="PF13976"/>
    </source>
</evidence>
<feature type="compositionally biased region" description="Basic residues" evidence="1">
    <location>
        <begin position="233"/>
        <end position="243"/>
    </location>
</feature>
<dbReference type="Pfam" id="PF14223">
    <property type="entry name" value="Retrotran_gag_2"/>
    <property type="match status" value="1"/>
</dbReference>
<feature type="region of interest" description="Disordered" evidence="1">
    <location>
        <begin position="231"/>
        <end position="275"/>
    </location>
</feature>
<proteinExistence type="predicted"/>
<protein>
    <recommendedName>
        <fullName evidence="2">GAG-pre-integrase domain-containing protein</fullName>
    </recommendedName>
</protein>
<dbReference type="EMBL" id="CM018032">
    <property type="protein sequence ID" value="KAA8547071.1"/>
    <property type="molecule type" value="Genomic_DNA"/>
</dbReference>
<keyword evidence="4" id="KW-1185">Reference proteome</keyword>
<reference evidence="3 4" key="1">
    <citation type="submission" date="2019-09" db="EMBL/GenBank/DDBJ databases">
        <title>A chromosome-level genome assembly of the Chinese tupelo Nyssa sinensis.</title>
        <authorList>
            <person name="Yang X."/>
            <person name="Kang M."/>
            <person name="Yang Y."/>
            <person name="Xiong H."/>
            <person name="Wang M."/>
            <person name="Zhang Z."/>
            <person name="Wang Z."/>
            <person name="Wu H."/>
            <person name="Ma T."/>
            <person name="Liu J."/>
            <person name="Xi Z."/>
        </authorList>
    </citation>
    <scope>NUCLEOTIDE SEQUENCE [LARGE SCALE GENOMIC DNA]</scope>
    <source>
        <strain evidence="3">J267</strain>
        <tissue evidence="3">Leaf</tissue>
    </source>
</reference>
<evidence type="ECO:0000256" key="1">
    <source>
        <dbReference type="SAM" id="MobiDB-lite"/>
    </source>
</evidence>
<sequence length="566" mass="62731">MASKDSAAIFSFPNITSFVSVKLDGTNYLNWTTQFIPILRSHDLLGIVDGSEPCPVQFATDDKDKPTSIVTTDYLVWQKKDQFILAWINATLTEKVLSTVYGQTSSRQVWNTLSNRFAPHSRSRISHLKRQLQTLNQSNKTCTDYLFTAKNWSDQLVVVGKPVDEEDLISYVVGGLNSAYHPFITSLNFATQDSSITFDDFQTERLNYEQLLDLQQNSVPPDTNHIAFFTQKSKQHYNHRKPKPYSSNKPSGARNPHFPSPAHTTGKPAPNNSLFSNSKPPCQICGKNNHQALDCYHRMDFSYQGRHPPAQLTAMATHTHVTQEPDQPWFLDSGANNHDLQTNKVLLQGPSEAGLYPVPFQQFQFNKMKAASSFTALLGVTAPVQTWHSRLGHPSEAILQKLTHDSLISVSGVHKLKHSSSSPPPIQPASFPTMLDLPTPTSTQLLEHTVLDSVAPASTGMPHSSPDSLNSLVPSSTDLTSIDVNTSDMNPSSDLPTADLPFSAPSINTTVLAVTTPSRNIVTRSQTNSLKPKQFPDYQLYYSTNHPVNAFSTILHSEPRTYTQAS</sequence>
<dbReference type="Proteomes" id="UP000325577">
    <property type="component" value="Linkage Group LG1"/>
</dbReference>
<name>A0A5J5C0X4_9ASTE</name>
<dbReference type="Pfam" id="PF13976">
    <property type="entry name" value="gag_pre-integrs"/>
    <property type="match status" value="1"/>
</dbReference>
<dbReference type="PANTHER" id="PTHR47481">
    <property type="match status" value="1"/>
</dbReference>
<gene>
    <name evidence="3" type="ORF">F0562_003500</name>
</gene>
<dbReference type="InterPro" id="IPR025724">
    <property type="entry name" value="GAG-pre-integrase_dom"/>
</dbReference>
<feature type="region of interest" description="Disordered" evidence="1">
    <location>
        <begin position="458"/>
        <end position="501"/>
    </location>
</feature>
<evidence type="ECO:0000313" key="4">
    <source>
        <dbReference type="Proteomes" id="UP000325577"/>
    </source>
</evidence>
<feature type="domain" description="GAG-pre-integrase" evidence="2">
    <location>
        <begin position="354"/>
        <end position="415"/>
    </location>
</feature>
<accession>A0A5J5C0X4</accession>
<dbReference type="AlphaFoldDB" id="A0A5J5C0X4"/>